<dbReference type="InterPro" id="IPR039574">
    <property type="entry name" value="OGFr"/>
</dbReference>
<dbReference type="Pfam" id="PF04664">
    <property type="entry name" value="OGFr_N"/>
    <property type="match status" value="1"/>
</dbReference>
<proteinExistence type="inferred from homology"/>
<feature type="region of interest" description="Disordered" evidence="2">
    <location>
        <begin position="262"/>
        <end position="292"/>
    </location>
</feature>
<name>A0ABQ7SPF7_PHRPL</name>
<evidence type="ECO:0000313" key="5">
    <source>
        <dbReference type="Proteomes" id="UP000826234"/>
    </source>
</evidence>
<gene>
    <name evidence="4" type="ORF">JD844_019091</name>
</gene>
<organism evidence="4 5">
    <name type="scientific">Phrynosoma platyrhinos</name>
    <name type="common">Desert horned lizard</name>
    <dbReference type="NCBI Taxonomy" id="52577"/>
    <lineage>
        <taxon>Eukaryota</taxon>
        <taxon>Metazoa</taxon>
        <taxon>Chordata</taxon>
        <taxon>Craniata</taxon>
        <taxon>Vertebrata</taxon>
        <taxon>Euteleostomi</taxon>
        <taxon>Lepidosauria</taxon>
        <taxon>Squamata</taxon>
        <taxon>Bifurcata</taxon>
        <taxon>Unidentata</taxon>
        <taxon>Episquamata</taxon>
        <taxon>Toxicofera</taxon>
        <taxon>Iguania</taxon>
        <taxon>Phrynosomatidae</taxon>
        <taxon>Phrynosomatinae</taxon>
        <taxon>Phrynosoma</taxon>
    </lineage>
</organism>
<dbReference type="PANTHER" id="PTHR14015">
    <property type="entry name" value="OPIOID GROWTH FACTOR RECEPTOR OGFR ZETA-TYPE OPIOID RECEPTOR"/>
    <property type="match status" value="1"/>
</dbReference>
<protein>
    <recommendedName>
        <fullName evidence="3">Opioid growth factor receptor (OGFr) conserved domain-containing protein</fullName>
    </recommendedName>
</protein>
<feature type="region of interest" description="Disordered" evidence="2">
    <location>
        <begin position="149"/>
        <end position="188"/>
    </location>
</feature>
<dbReference type="Proteomes" id="UP000826234">
    <property type="component" value="Unassembled WGS sequence"/>
</dbReference>
<accession>A0ABQ7SPF7</accession>
<evidence type="ECO:0000259" key="3">
    <source>
        <dbReference type="Pfam" id="PF04664"/>
    </source>
</evidence>
<dbReference type="PANTHER" id="PTHR14015:SF1">
    <property type="entry name" value="OPIOID GROWTH FACTOR RECEPTOR"/>
    <property type="match status" value="1"/>
</dbReference>
<evidence type="ECO:0000313" key="4">
    <source>
        <dbReference type="EMBL" id="KAH0619233.1"/>
    </source>
</evidence>
<keyword evidence="5" id="KW-1185">Reference proteome</keyword>
<feature type="compositionally biased region" description="Basic and acidic residues" evidence="2">
    <location>
        <begin position="373"/>
        <end position="400"/>
    </location>
</feature>
<feature type="region of interest" description="Disordered" evidence="2">
    <location>
        <begin position="331"/>
        <end position="415"/>
    </location>
</feature>
<feature type="domain" description="Opioid growth factor receptor (OGFr) conserved" evidence="3">
    <location>
        <begin position="1"/>
        <end position="135"/>
    </location>
</feature>
<reference evidence="4 5" key="1">
    <citation type="journal article" date="2022" name="Gigascience">
        <title>A chromosome-level genome assembly and annotation of the desert horned lizard, Phrynosoma platyrhinos, provides insight into chromosomal rearrangements among reptiles.</title>
        <authorList>
            <person name="Koochekian N."/>
            <person name="Ascanio A."/>
            <person name="Farleigh K."/>
            <person name="Card D.C."/>
            <person name="Schield D.R."/>
            <person name="Castoe T.A."/>
            <person name="Jezkova T."/>
        </authorList>
    </citation>
    <scope>NUCLEOTIDE SEQUENCE [LARGE SCALE GENOMIC DNA]</scope>
    <source>
        <strain evidence="4">NK-2021</strain>
    </source>
</reference>
<dbReference type="InterPro" id="IPR006757">
    <property type="entry name" value="OGF_rcpt"/>
</dbReference>
<sequence>MNWRAKLLTRQEIEAFKNSEEVMERFVRAYKLMLGFYGISLINEETGEYSHNNLRITRILKCLGEMGYEHYQVHLVKFFLTETLVHQKLPSVLKSALDYFMFTVRNKQKRRELVHFAWQYYKPRREFVWGPHKKLRRFKAKTLEMVASSKVEKDNDQEDTQVSQSERKDLVEECGADSENLKESKKRKLEMSRLSGECNGSVNSPADIEKISSNLRECVIGHRSLGTFLAPEERSRVLVPEGGNGDSRNIKESELVSAVVKRRKVEEMSPGDDTTEMPEKVTPSKGQATNCSIPIIKRTDQVCQDEAKIDVDPSASALANCRSTSVDLLVGSQISSEPGPLLDGHTQDKNHEQETTSSPEKKRSQPCESQPAIEREVDDHIGQKEERVEEKREDKAHENTAEETQNAIASPEGEE</sequence>
<evidence type="ECO:0000256" key="2">
    <source>
        <dbReference type="SAM" id="MobiDB-lite"/>
    </source>
</evidence>
<feature type="compositionally biased region" description="Basic and acidic residues" evidence="2">
    <location>
        <begin position="345"/>
        <end position="365"/>
    </location>
</feature>
<dbReference type="EMBL" id="JAIPUX010005289">
    <property type="protein sequence ID" value="KAH0619233.1"/>
    <property type="molecule type" value="Genomic_DNA"/>
</dbReference>
<comment type="similarity">
    <text evidence="1">Belongs to the opioid growth factor receptor family.</text>
</comment>
<evidence type="ECO:0000256" key="1">
    <source>
        <dbReference type="ARBA" id="ARBA00010365"/>
    </source>
</evidence>
<comment type="caution">
    <text evidence="4">The sequence shown here is derived from an EMBL/GenBank/DDBJ whole genome shotgun (WGS) entry which is preliminary data.</text>
</comment>